<feature type="transmembrane region" description="Helical" evidence="6">
    <location>
        <begin position="6"/>
        <end position="25"/>
    </location>
</feature>
<dbReference type="InterPro" id="IPR012336">
    <property type="entry name" value="Thioredoxin-like_fold"/>
</dbReference>
<dbReference type="PANTHER" id="PTHR13887">
    <property type="entry name" value="GLUTATHIONE S-TRANSFERASE KAPPA"/>
    <property type="match status" value="1"/>
</dbReference>
<reference evidence="8 9" key="1">
    <citation type="submission" date="2012-06" db="EMBL/GenBank/DDBJ databases">
        <title>Complete sequence of Sulfurospirillum barnesii SES-3.</title>
        <authorList>
            <consortium name="US DOE Joint Genome Institute"/>
            <person name="Lucas S."/>
            <person name="Han J."/>
            <person name="Lapidus A."/>
            <person name="Cheng J.-F."/>
            <person name="Goodwin L."/>
            <person name="Pitluck S."/>
            <person name="Peters L."/>
            <person name="Ovchinnikova G."/>
            <person name="Lu M."/>
            <person name="Detter J.C."/>
            <person name="Han C."/>
            <person name="Tapia R."/>
            <person name="Land M."/>
            <person name="Hauser L."/>
            <person name="Kyrpides N."/>
            <person name="Ivanova N."/>
            <person name="Pagani I."/>
            <person name="Stolz J."/>
            <person name="Arkin A."/>
            <person name="Dehal P."/>
            <person name="Oremland R."/>
            <person name="Saltikov C."/>
            <person name="Basu P."/>
            <person name="Hollibaugh J."/>
            <person name="Newman D."/>
            <person name="Stolyar S."/>
            <person name="Hazen T."/>
            <person name="Woyke T."/>
        </authorList>
    </citation>
    <scope>NUCLEOTIDE SEQUENCE [LARGE SCALE GENOMIC DNA]</scope>
    <source>
        <strain evidence="9">ATCC 700032 / DSM 10660 / SES-3</strain>
    </source>
</reference>
<dbReference type="EMBL" id="CP003333">
    <property type="protein sequence ID" value="AFL68793.1"/>
    <property type="molecule type" value="Genomic_DNA"/>
</dbReference>
<keyword evidence="3" id="KW-0560">Oxidoreductase</keyword>
<keyword evidence="6" id="KW-1133">Transmembrane helix</keyword>
<dbReference type="Pfam" id="PF13462">
    <property type="entry name" value="Thioredoxin_4"/>
    <property type="match status" value="1"/>
</dbReference>
<evidence type="ECO:0000256" key="4">
    <source>
        <dbReference type="ARBA" id="ARBA00023157"/>
    </source>
</evidence>
<evidence type="ECO:0000313" key="9">
    <source>
        <dbReference type="Proteomes" id="UP000006176"/>
    </source>
</evidence>
<dbReference type="RefSeq" id="WP_014769671.1">
    <property type="nucleotide sequence ID" value="NC_018002.1"/>
</dbReference>
<keyword evidence="9" id="KW-1185">Reference proteome</keyword>
<dbReference type="eggNOG" id="COG1651">
    <property type="taxonomic scope" value="Bacteria"/>
</dbReference>
<dbReference type="OrthoDB" id="9784686at2"/>
<protein>
    <submittedName>
        <fullName evidence="8">Protein-disulfide isomerase</fullName>
    </submittedName>
</protein>
<accession>I3XXW9</accession>
<evidence type="ECO:0000256" key="2">
    <source>
        <dbReference type="ARBA" id="ARBA00022729"/>
    </source>
</evidence>
<dbReference type="Gene3D" id="3.40.30.10">
    <property type="entry name" value="Glutaredoxin"/>
    <property type="match status" value="1"/>
</dbReference>
<evidence type="ECO:0000256" key="1">
    <source>
        <dbReference type="ARBA" id="ARBA00005791"/>
    </source>
</evidence>
<dbReference type="PROSITE" id="PS51352">
    <property type="entry name" value="THIOREDOXIN_2"/>
    <property type="match status" value="1"/>
</dbReference>
<evidence type="ECO:0000313" key="8">
    <source>
        <dbReference type="EMBL" id="AFL68793.1"/>
    </source>
</evidence>
<keyword evidence="6" id="KW-0472">Membrane</keyword>
<keyword evidence="6" id="KW-0812">Transmembrane</keyword>
<dbReference type="PATRIC" id="fig|760154.4.peg.1508"/>
<dbReference type="InterPro" id="IPR013766">
    <property type="entry name" value="Thioredoxin_domain"/>
</dbReference>
<dbReference type="STRING" id="760154.Sulba_1505"/>
<dbReference type="SUPFAM" id="SSF52833">
    <property type="entry name" value="Thioredoxin-like"/>
    <property type="match status" value="1"/>
</dbReference>
<keyword evidence="8" id="KW-0413">Isomerase</keyword>
<comment type="similarity">
    <text evidence="1">Belongs to the thioredoxin family. DsbA subfamily.</text>
</comment>
<evidence type="ECO:0000256" key="5">
    <source>
        <dbReference type="ARBA" id="ARBA00023284"/>
    </source>
</evidence>
<proteinExistence type="inferred from homology"/>
<keyword evidence="2" id="KW-0732">Signal</keyword>
<dbReference type="AlphaFoldDB" id="I3XXW9"/>
<gene>
    <name evidence="8" type="ordered locus">Sulba_1505</name>
</gene>
<dbReference type="KEGG" id="sba:Sulba_1505"/>
<sequence>MKKQWIILTSLMVLVGLYFGGSYLYKNADHRVADEKTSALMRPHAFIIGNPDAKTTIVEFFDPACGTCKSFYPFVKEILKQHPEKLKLALRYAPFHKDSYYVVAMIEASRLQGKYLETLEIIYKYQEKWVSNHTPNIALIWAFLPEAGVDIERLKNDMKKPEIDAIIKQDIADTQTLGVRATPEFFVNGKPLITFGRKELQALIASEL</sequence>
<evidence type="ECO:0000259" key="7">
    <source>
        <dbReference type="PROSITE" id="PS51352"/>
    </source>
</evidence>
<evidence type="ECO:0000256" key="6">
    <source>
        <dbReference type="SAM" id="Phobius"/>
    </source>
</evidence>
<feature type="domain" description="Thioredoxin" evidence="7">
    <location>
        <begin position="13"/>
        <end position="172"/>
    </location>
</feature>
<dbReference type="GO" id="GO:0016853">
    <property type="term" value="F:isomerase activity"/>
    <property type="evidence" value="ECO:0007669"/>
    <property type="project" value="UniProtKB-KW"/>
</dbReference>
<dbReference type="HOGENOM" id="CLU_000288_47_7_7"/>
<organism evidence="8 9">
    <name type="scientific">Sulfurospirillum barnesii (strain ATCC 700032 / DSM 10660 / SES-3)</name>
    <dbReference type="NCBI Taxonomy" id="760154"/>
    <lineage>
        <taxon>Bacteria</taxon>
        <taxon>Pseudomonadati</taxon>
        <taxon>Campylobacterota</taxon>
        <taxon>Epsilonproteobacteria</taxon>
        <taxon>Campylobacterales</taxon>
        <taxon>Sulfurospirillaceae</taxon>
        <taxon>Sulfurospirillum</taxon>
    </lineage>
</organism>
<name>I3XXW9_SULBS</name>
<dbReference type="Proteomes" id="UP000006176">
    <property type="component" value="Chromosome"/>
</dbReference>
<evidence type="ECO:0000256" key="3">
    <source>
        <dbReference type="ARBA" id="ARBA00023002"/>
    </source>
</evidence>
<dbReference type="GO" id="GO:0016491">
    <property type="term" value="F:oxidoreductase activity"/>
    <property type="evidence" value="ECO:0007669"/>
    <property type="project" value="UniProtKB-KW"/>
</dbReference>
<dbReference type="PANTHER" id="PTHR13887:SF14">
    <property type="entry name" value="DISULFIDE BOND FORMATION PROTEIN D"/>
    <property type="match status" value="1"/>
</dbReference>
<keyword evidence="4" id="KW-1015">Disulfide bond</keyword>
<keyword evidence="5" id="KW-0676">Redox-active center</keyword>
<dbReference type="InterPro" id="IPR036249">
    <property type="entry name" value="Thioredoxin-like_sf"/>
</dbReference>